<reference evidence="3 4" key="1">
    <citation type="journal article" date="2015" name="Biotechnol. Biofuels">
        <title>Enhanced degradation of softwood versus hardwood by the white-rot fungus Pycnoporus coccineus.</title>
        <authorList>
            <person name="Couturier M."/>
            <person name="Navarro D."/>
            <person name="Chevret D."/>
            <person name="Henrissat B."/>
            <person name="Piumi F."/>
            <person name="Ruiz-Duenas F.J."/>
            <person name="Martinez A.T."/>
            <person name="Grigoriev I.V."/>
            <person name="Riley R."/>
            <person name="Lipzen A."/>
            <person name="Berrin J.G."/>
            <person name="Master E.R."/>
            <person name="Rosso M.N."/>
        </authorList>
    </citation>
    <scope>NUCLEOTIDE SEQUENCE [LARGE SCALE GENOMIC DNA]</scope>
    <source>
        <strain evidence="3 4">BRFM310</strain>
    </source>
</reference>
<proteinExistence type="predicted"/>
<sequence length="152" mass="17731">MWVWAHVAFLCHQWTRFVPVLPPLQVRVRRARPPRRTWRAAGWHELVRSSVTRLWRAVGVTTYSCRRKRGRGYKGGERNAAKGRPESLEGGAWERRDDQRRRGTRTLANTLHDRRRAVASLRHPPRLHALTRHPTFACVVADEDEDECVIKG</sequence>
<dbReference type="AlphaFoldDB" id="A0A1Y2IU03"/>
<evidence type="ECO:0000313" key="4">
    <source>
        <dbReference type="Proteomes" id="UP000193067"/>
    </source>
</evidence>
<evidence type="ECO:0008006" key="5">
    <source>
        <dbReference type="Google" id="ProtNLM"/>
    </source>
</evidence>
<evidence type="ECO:0000256" key="2">
    <source>
        <dbReference type="SAM" id="SignalP"/>
    </source>
</evidence>
<evidence type="ECO:0000313" key="3">
    <source>
        <dbReference type="EMBL" id="OSD04114.1"/>
    </source>
</evidence>
<name>A0A1Y2IU03_TRAC3</name>
<accession>A0A1Y2IU03</accession>
<feature type="signal peptide" evidence="2">
    <location>
        <begin position="1"/>
        <end position="17"/>
    </location>
</feature>
<dbReference type="EMBL" id="KZ084098">
    <property type="protein sequence ID" value="OSD04114.1"/>
    <property type="molecule type" value="Genomic_DNA"/>
</dbReference>
<evidence type="ECO:0000256" key="1">
    <source>
        <dbReference type="SAM" id="MobiDB-lite"/>
    </source>
</evidence>
<feature type="compositionally biased region" description="Basic and acidic residues" evidence="1">
    <location>
        <begin position="74"/>
        <end position="101"/>
    </location>
</feature>
<feature type="chain" id="PRO_5012734199" description="Secreted protein" evidence="2">
    <location>
        <begin position="18"/>
        <end position="152"/>
    </location>
</feature>
<feature type="region of interest" description="Disordered" evidence="1">
    <location>
        <begin position="69"/>
        <end position="103"/>
    </location>
</feature>
<dbReference type="Proteomes" id="UP000193067">
    <property type="component" value="Unassembled WGS sequence"/>
</dbReference>
<keyword evidence="2" id="KW-0732">Signal</keyword>
<keyword evidence="4" id="KW-1185">Reference proteome</keyword>
<gene>
    <name evidence="3" type="ORF">PYCCODRAFT_177303</name>
</gene>
<organism evidence="3 4">
    <name type="scientific">Trametes coccinea (strain BRFM310)</name>
    <name type="common">Pycnoporus coccineus</name>
    <dbReference type="NCBI Taxonomy" id="1353009"/>
    <lineage>
        <taxon>Eukaryota</taxon>
        <taxon>Fungi</taxon>
        <taxon>Dikarya</taxon>
        <taxon>Basidiomycota</taxon>
        <taxon>Agaricomycotina</taxon>
        <taxon>Agaricomycetes</taxon>
        <taxon>Polyporales</taxon>
        <taxon>Polyporaceae</taxon>
        <taxon>Trametes</taxon>
    </lineage>
</organism>
<protein>
    <recommendedName>
        <fullName evidence="5">Secreted protein</fullName>
    </recommendedName>
</protein>